<protein>
    <submittedName>
        <fullName evidence="5">Nitronate monooxygenase</fullName>
    </submittedName>
</protein>
<dbReference type="Proteomes" id="UP000305095">
    <property type="component" value="Unassembled WGS sequence"/>
</dbReference>
<evidence type="ECO:0000256" key="3">
    <source>
        <dbReference type="ARBA" id="ARBA00023002"/>
    </source>
</evidence>
<dbReference type="AlphaFoldDB" id="A0A4U6S8I1"/>
<reference evidence="5 6" key="1">
    <citation type="submission" date="2019-05" db="EMBL/GenBank/DDBJ databases">
        <title>Draft Genome of Bradyrhizobium elkanii strain SEMIA 938, Used in Commercial Inoculants for Lupinus spp. in Brazil.</title>
        <authorList>
            <person name="Hungria M."/>
            <person name="Delamuta J.R.M."/>
            <person name="Ribeiro R.A."/>
            <person name="Nogueira M.A."/>
        </authorList>
    </citation>
    <scope>NUCLEOTIDE SEQUENCE [LARGE SCALE GENOMIC DNA]</scope>
    <source>
        <strain evidence="5 6">Semia 938</strain>
    </source>
</reference>
<dbReference type="Gene3D" id="3.20.20.70">
    <property type="entry name" value="Aldolase class I"/>
    <property type="match status" value="1"/>
</dbReference>
<dbReference type="CDD" id="cd04730">
    <property type="entry name" value="NPD_like"/>
    <property type="match status" value="1"/>
</dbReference>
<dbReference type="PANTHER" id="PTHR32332:SF31">
    <property type="entry name" value="2-NITROPROPANE DIOXYGENASE FAMILY, PUTATIVE (AFU_ORTHOLOGUE AFUA_2G09850)-RELATED"/>
    <property type="match status" value="1"/>
</dbReference>
<comment type="caution">
    <text evidence="5">The sequence shown here is derived from an EMBL/GenBank/DDBJ whole genome shotgun (WGS) entry which is preliminary data.</text>
</comment>
<dbReference type="EMBL" id="SZZP01000004">
    <property type="protein sequence ID" value="TKV82582.1"/>
    <property type="molecule type" value="Genomic_DNA"/>
</dbReference>
<organism evidence="5 6">
    <name type="scientific">Bradyrhizobium elkanii</name>
    <dbReference type="NCBI Taxonomy" id="29448"/>
    <lineage>
        <taxon>Bacteria</taxon>
        <taxon>Pseudomonadati</taxon>
        <taxon>Pseudomonadota</taxon>
        <taxon>Alphaproteobacteria</taxon>
        <taxon>Hyphomicrobiales</taxon>
        <taxon>Nitrobacteraceae</taxon>
        <taxon>Bradyrhizobium</taxon>
    </lineage>
</organism>
<evidence type="ECO:0000313" key="5">
    <source>
        <dbReference type="EMBL" id="TKV82582.1"/>
    </source>
</evidence>
<dbReference type="Pfam" id="PF03060">
    <property type="entry name" value="NMO"/>
    <property type="match status" value="2"/>
</dbReference>
<dbReference type="InterPro" id="IPR013785">
    <property type="entry name" value="Aldolase_TIM"/>
</dbReference>
<evidence type="ECO:0000256" key="1">
    <source>
        <dbReference type="ARBA" id="ARBA00022630"/>
    </source>
</evidence>
<dbReference type="GO" id="GO:0018580">
    <property type="term" value="F:nitronate monooxygenase activity"/>
    <property type="evidence" value="ECO:0007669"/>
    <property type="project" value="InterPro"/>
</dbReference>
<keyword evidence="5" id="KW-0503">Monooxygenase</keyword>
<keyword evidence="3" id="KW-0560">Oxidoreductase</keyword>
<feature type="region of interest" description="Disordered" evidence="4">
    <location>
        <begin position="1"/>
        <end position="21"/>
    </location>
</feature>
<dbReference type="PANTHER" id="PTHR32332">
    <property type="entry name" value="2-NITROPROPANE DIOXYGENASE"/>
    <property type="match status" value="1"/>
</dbReference>
<evidence type="ECO:0000256" key="4">
    <source>
        <dbReference type="SAM" id="MobiDB-lite"/>
    </source>
</evidence>
<accession>A0A4U6S8I1</accession>
<gene>
    <name evidence="5" type="ORF">FDV58_07585</name>
</gene>
<dbReference type="InterPro" id="IPR004136">
    <property type="entry name" value="NMO"/>
</dbReference>
<name>A0A4U6S8I1_BRAEL</name>
<proteinExistence type="predicted"/>
<sequence>MLGPLRLQVQNSQSRTGSERMPISTELTARLGIEHPILLAPMDTIAGSGLVKAVSDADGFGILGGGYGDKTRLRTETAKLKGFAKPFGIGFITWSLARQPELIDIALEARPRAVMLSFGDPAPFAPDIKAAGALLICQVQSEEMAQQALDCGADILIAQGTEAGGHGASRTTLDIVPAIIDFAAGRVPVVAAGGIADGRGLAAMMMLGASGVLMGTRFYASVEADAAEQAKQLICAAKSGETVRGVVFDWSRKLMWPAPFTARSLANDHLRRWSGREIELMQRADEVAVEYAAAKAAANFDVAAVFAGESVGLIHDIVPAAEILGRIVAEAEQSLQGRRNFFPSPLVGEGGADAVRDG</sequence>
<keyword evidence="2" id="KW-0288">FMN</keyword>
<dbReference type="SUPFAM" id="SSF51412">
    <property type="entry name" value="Inosine monophosphate dehydrogenase (IMPDH)"/>
    <property type="match status" value="1"/>
</dbReference>
<evidence type="ECO:0000256" key="2">
    <source>
        <dbReference type="ARBA" id="ARBA00022643"/>
    </source>
</evidence>
<keyword evidence="1" id="KW-0285">Flavoprotein</keyword>
<evidence type="ECO:0000313" key="6">
    <source>
        <dbReference type="Proteomes" id="UP000305095"/>
    </source>
</evidence>